<dbReference type="PIR" id="B69107">
    <property type="entry name" value="B69107"/>
</dbReference>
<evidence type="ECO:0000313" key="1">
    <source>
        <dbReference type="EMBL" id="AAB86264.1"/>
    </source>
</evidence>
<dbReference type="AlphaFoldDB" id="O27826"/>
<organism evidence="1 2">
    <name type="scientific">Methanothermobacter thermautotrophicus (strain ATCC 29096 / DSM 1053 / JCM 10044 / NBRC 100330 / Delta H)</name>
    <name type="common">Methanobacterium thermoautotrophicum</name>
    <dbReference type="NCBI Taxonomy" id="187420"/>
    <lineage>
        <taxon>Archaea</taxon>
        <taxon>Methanobacteriati</taxon>
        <taxon>Methanobacteriota</taxon>
        <taxon>Methanomada group</taxon>
        <taxon>Methanobacteria</taxon>
        <taxon>Methanobacteriales</taxon>
        <taxon>Methanobacteriaceae</taxon>
        <taxon>Methanothermobacter</taxon>
    </lineage>
</organism>
<dbReference type="EnsemblBacteria" id="AAB86264">
    <property type="protein sequence ID" value="AAB86264"/>
    <property type="gene ID" value="MTH_1798"/>
</dbReference>
<gene>
    <name evidence="1" type="ordered locus">MTH_1798</name>
</gene>
<sequence>MAFFCTYGGSGAEGTFRTMKEILGMEPIETVAITEREIKEDTCDCKIEPFVRDVEEPFRKPSEPQ</sequence>
<dbReference type="HOGENOM" id="CLU_2839435_0_0_2"/>
<dbReference type="InParanoid" id="O27826"/>
<proteinExistence type="predicted"/>
<name>O27826_METTH</name>
<keyword evidence="2" id="KW-1185">Reference proteome</keyword>
<reference evidence="1 2" key="1">
    <citation type="journal article" date="1997" name="J. Bacteriol.">
        <title>Complete genome sequence of Methanobacterium thermoautotrophicum deltaH: functional analysis and comparative genomics.</title>
        <authorList>
            <person name="Smith D.R."/>
            <person name="Doucette-Stamm L.A."/>
            <person name="Deloughery C."/>
            <person name="Lee H.-M."/>
            <person name="Dubois J."/>
            <person name="Aldredge T."/>
            <person name="Bashirzadeh R."/>
            <person name="Blakely D."/>
            <person name="Cook R."/>
            <person name="Gilbert K."/>
            <person name="Harrison D."/>
            <person name="Hoang L."/>
            <person name="Keagle P."/>
            <person name="Lumm W."/>
            <person name="Pothier B."/>
            <person name="Qiu D."/>
            <person name="Spadafora R."/>
            <person name="Vicare R."/>
            <person name="Wang Y."/>
            <person name="Wierzbowski J."/>
            <person name="Gibson R."/>
            <person name="Jiwani N."/>
            <person name="Caruso A."/>
            <person name="Bush D."/>
            <person name="Safer H."/>
            <person name="Patwell D."/>
            <person name="Prabhakar S."/>
            <person name="McDougall S."/>
            <person name="Shimer G."/>
            <person name="Goyal A."/>
            <person name="Pietrovski S."/>
            <person name="Church G.M."/>
            <person name="Daniels C.J."/>
            <person name="Mao J.-i."/>
            <person name="Rice P."/>
            <person name="Nolling J."/>
            <person name="Reeve J.N."/>
        </authorList>
    </citation>
    <scope>NUCLEOTIDE SEQUENCE [LARGE SCALE GENOMIC DNA]</scope>
    <source>
        <strain evidence="2">ATCC 29096 / DSM 1053 / JCM 10044 / NBRC 100330 / Delta H</strain>
    </source>
</reference>
<dbReference type="Proteomes" id="UP000005223">
    <property type="component" value="Chromosome"/>
</dbReference>
<dbReference type="PaxDb" id="187420-MTH_1798"/>
<accession>O27826</accession>
<protein>
    <submittedName>
        <fullName evidence="1">Uncharacterized protein</fullName>
    </submittedName>
</protein>
<evidence type="ECO:0000313" key="2">
    <source>
        <dbReference type="Proteomes" id="UP000005223"/>
    </source>
</evidence>
<dbReference type="KEGG" id="mth:MTH_1798"/>
<dbReference type="GeneID" id="25392425"/>
<dbReference type="RefSeq" id="WP_010877400.1">
    <property type="nucleotide sequence ID" value="NC_000916.1"/>
</dbReference>
<dbReference type="EMBL" id="AE000666">
    <property type="protein sequence ID" value="AAB86264.1"/>
    <property type="molecule type" value="Genomic_DNA"/>
</dbReference>
<dbReference type="STRING" id="187420.MTH_1798"/>